<name>A0A1G2D179_9BACT</name>
<dbReference type="InterPro" id="IPR019835">
    <property type="entry name" value="SWIB_domain"/>
</dbReference>
<comment type="caution">
    <text evidence="2">The sequence shown here is derived from an EMBL/GenBank/DDBJ whole genome shotgun (WGS) entry which is preliminary data.</text>
</comment>
<accession>A0A1G2D179</accession>
<evidence type="ECO:0000259" key="1">
    <source>
        <dbReference type="PROSITE" id="PS51925"/>
    </source>
</evidence>
<dbReference type="InterPro" id="IPR036885">
    <property type="entry name" value="SWIB_MDM2_dom_sf"/>
</dbReference>
<proteinExistence type="predicted"/>
<dbReference type="Gene3D" id="1.10.245.10">
    <property type="entry name" value="SWIB/MDM2 domain"/>
    <property type="match status" value="1"/>
</dbReference>
<dbReference type="InterPro" id="IPR003121">
    <property type="entry name" value="SWIB_MDM2_domain"/>
</dbReference>
<evidence type="ECO:0000313" key="2">
    <source>
        <dbReference type="EMBL" id="OGZ07277.1"/>
    </source>
</evidence>
<sequence>MAKSNSAFMKPLNVSDDLVAVVGKGPMPRSEVVKKLWVYIKKEGLQDQINKRNINADANLKKVFGGKAVANMFEMQKLISKHLS</sequence>
<reference evidence="2 3" key="1">
    <citation type="journal article" date="2016" name="Nat. Commun.">
        <title>Thousands of microbial genomes shed light on interconnected biogeochemical processes in an aquifer system.</title>
        <authorList>
            <person name="Anantharaman K."/>
            <person name="Brown C.T."/>
            <person name="Hug L.A."/>
            <person name="Sharon I."/>
            <person name="Castelle C.J."/>
            <person name="Probst A.J."/>
            <person name="Thomas B.C."/>
            <person name="Singh A."/>
            <person name="Wilkins M.J."/>
            <person name="Karaoz U."/>
            <person name="Brodie E.L."/>
            <person name="Williams K.H."/>
            <person name="Hubbard S.S."/>
            <person name="Banfield J.F."/>
        </authorList>
    </citation>
    <scope>NUCLEOTIDE SEQUENCE [LARGE SCALE GENOMIC DNA]</scope>
</reference>
<dbReference type="CDD" id="cd10567">
    <property type="entry name" value="SWIB-MDM2_like"/>
    <property type="match status" value="1"/>
</dbReference>
<dbReference type="PANTHER" id="PTHR13844">
    <property type="entry name" value="SWI/SNF-RELATED MATRIX-ASSOCIATED ACTIN-DEPENDENT REGULATOR OF CHROMATIN SUBFAMILY D"/>
    <property type="match status" value="1"/>
</dbReference>
<protein>
    <recommendedName>
        <fullName evidence="1">DM2 domain-containing protein</fullName>
    </recommendedName>
</protein>
<dbReference type="Proteomes" id="UP000177996">
    <property type="component" value="Unassembled WGS sequence"/>
</dbReference>
<dbReference type="PROSITE" id="PS51925">
    <property type="entry name" value="SWIB_MDM2"/>
    <property type="match status" value="1"/>
</dbReference>
<dbReference type="SUPFAM" id="SSF47592">
    <property type="entry name" value="SWIB/MDM2 domain"/>
    <property type="match status" value="1"/>
</dbReference>
<dbReference type="SMART" id="SM00151">
    <property type="entry name" value="SWIB"/>
    <property type="match status" value="1"/>
</dbReference>
<organism evidence="2 3">
    <name type="scientific">Candidatus Lloydbacteria bacterium RIFCSPHIGHO2_02_FULL_50_13</name>
    <dbReference type="NCBI Taxonomy" id="1798661"/>
    <lineage>
        <taxon>Bacteria</taxon>
        <taxon>Candidatus Lloydiibacteriota</taxon>
    </lineage>
</organism>
<dbReference type="AlphaFoldDB" id="A0A1G2D179"/>
<gene>
    <name evidence="2" type="ORF">A3D65_02155</name>
</gene>
<evidence type="ECO:0000313" key="3">
    <source>
        <dbReference type="Proteomes" id="UP000177996"/>
    </source>
</evidence>
<dbReference type="EMBL" id="MHLL01000063">
    <property type="protein sequence ID" value="OGZ07277.1"/>
    <property type="molecule type" value="Genomic_DNA"/>
</dbReference>
<dbReference type="Pfam" id="PF02201">
    <property type="entry name" value="SWIB"/>
    <property type="match status" value="1"/>
</dbReference>
<dbReference type="STRING" id="1798661.A3D65_02155"/>
<feature type="domain" description="DM2" evidence="1">
    <location>
        <begin position="7"/>
        <end position="84"/>
    </location>
</feature>